<organism evidence="1 2">
    <name type="scientific">Bacteroides caccae</name>
    <dbReference type="NCBI Taxonomy" id="47678"/>
    <lineage>
        <taxon>Bacteria</taxon>
        <taxon>Pseudomonadati</taxon>
        <taxon>Bacteroidota</taxon>
        <taxon>Bacteroidia</taxon>
        <taxon>Bacteroidales</taxon>
        <taxon>Bacteroidaceae</taxon>
        <taxon>Bacteroides</taxon>
    </lineage>
</organism>
<reference evidence="1 2" key="1">
    <citation type="submission" date="2018-08" db="EMBL/GenBank/DDBJ databases">
        <title>A genome reference for cultivated species of the human gut microbiota.</title>
        <authorList>
            <person name="Zou Y."/>
            <person name="Xue W."/>
            <person name="Luo G."/>
        </authorList>
    </citation>
    <scope>NUCLEOTIDE SEQUENCE [LARGE SCALE GENOMIC DNA]</scope>
    <source>
        <strain evidence="1 2">AM16-49B</strain>
    </source>
</reference>
<name>A0A414YFX1_9BACE</name>
<evidence type="ECO:0000313" key="2">
    <source>
        <dbReference type="Proteomes" id="UP000283512"/>
    </source>
</evidence>
<accession>A0A414YFX1</accession>
<dbReference type="AlphaFoldDB" id="A0A414YFX1"/>
<evidence type="ECO:0000313" key="1">
    <source>
        <dbReference type="EMBL" id="RHH84976.1"/>
    </source>
</evidence>
<gene>
    <name evidence="1" type="ORF">DW190_20510</name>
</gene>
<dbReference type="RefSeq" id="WP_074911334.1">
    <property type="nucleotide sequence ID" value="NZ_QRKD01000040.1"/>
</dbReference>
<dbReference type="Proteomes" id="UP000283512">
    <property type="component" value="Unassembled WGS sequence"/>
</dbReference>
<protein>
    <submittedName>
        <fullName evidence="1">Uncharacterized protein</fullName>
    </submittedName>
</protein>
<dbReference type="EMBL" id="QRKD01000040">
    <property type="protein sequence ID" value="RHH84976.1"/>
    <property type="molecule type" value="Genomic_DNA"/>
</dbReference>
<proteinExistence type="predicted"/>
<sequence length="90" mass="10610">MDMNETNKWIRVQKHPILKCGAITIENKQVNVMALFRNGHSTIMVCYDKESEYAFRRENDRSDWEPIKYIPREILNELGGGPIIDDFPRI</sequence>
<comment type="caution">
    <text evidence="1">The sequence shown here is derived from an EMBL/GenBank/DDBJ whole genome shotgun (WGS) entry which is preliminary data.</text>
</comment>